<evidence type="ECO:0000313" key="13">
    <source>
        <dbReference type="Proteomes" id="UP000187429"/>
    </source>
</evidence>
<comment type="caution">
    <text evidence="12">The sequence shown here is derived from an EMBL/GenBank/DDBJ whole genome shotgun (WGS) entry which is preliminary data.</text>
</comment>
<feature type="domain" description="ABC transmembrane type-1" evidence="11">
    <location>
        <begin position="1144"/>
        <end position="1399"/>
    </location>
</feature>
<name>A0A1R1YKX9_9FUNG</name>
<evidence type="ECO:0000256" key="9">
    <source>
        <dbReference type="SAM" id="Phobius"/>
    </source>
</evidence>
<comment type="subcellular location">
    <subcellularLocation>
        <location evidence="1">Membrane</location>
    </subcellularLocation>
</comment>
<feature type="transmembrane region" description="Helical" evidence="9">
    <location>
        <begin position="1155"/>
        <end position="1181"/>
    </location>
</feature>
<feature type="transmembrane region" description="Helical" evidence="9">
    <location>
        <begin position="161"/>
        <end position="183"/>
    </location>
</feature>
<feature type="domain" description="ABC transmembrane type-1" evidence="11">
    <location>
        <begin position="333"/>
        <end position="638"/>
    </location>
</feature>
<feature type="domain" description="ABC transporter" evidence="10">
    <location>
        <begin position="1475"/>
        <end position="1814"/>
    </location>
</feature>
<feature type="compositionally biased region" description="Polar residues" evidence="8">
    <location>
        <begin position="1615"/>
        <end position="1631"/>
    </location>
</feature>
<feature type="transmembrane region" description="Helical" evidence="9">
    <location>
        <begin position="92"/>
        <end position="112"/>
    </location>
</feature>
<evidence type="ECO:0000256" key="3">
    <source>
        <dbReference type="ARBA" id="ARBA00022692"/>
    </source>
</evidence>
<reference evidence="13" key="1">
    <citation type="submission" date="2017-01" db="EMBL/GenBank/DDBJ databases">
        <authorList>
            <person name="Wang Y."/>
            <person name="White M."/>
            <person name="Kvist S."/>
            <person name="Moncalvo J.-M."/>
        </authorList>
    </citation>
    <scope>NUCLEOTIDE SEQUENCE [LARGE SCALE GENOMIC DNA]</scope>
    <source>
        <strain evidence="13">ID-206-W2</strain>
    </source>
</reference>
<keyword evidence="13" id="KW-1185">Reference proteome</keyword>
<keyword evidence="6 9" id="KW-1133">Transmembrane helix</keyword>
<dbReference type="EMBL" id="LSSM01000933">
    <property type="protein sequence ID" value="OMJ27579.1"/>
    <property type="molecule type" value="Genomic_DNA"/>
</dbReference>
<feature type="transmembrane region" description="Helical" evidence="9">
    <location>
        <begin position="195"/>
        <end position="217"/>
    </location>
</feature>
<evidence type="ECO:0000313" key="12">
    <source>
        <dbReference type="EMBL" id="OMJ27579.1"/>
    </source>
</evidence>
<dbReference type="InterPro" id="IPR036640">
    <property type="entry name" value="ABC1_TM_sf"/>
</dbReference>
<dbReference type="SUPFAM" id="SSF52540">
    <property type="entry name" value="P-loop containing nucleoside triphosphate hydrolases"/>
    <property type="match status" value="2"/>
</dbReference>
<organism evidence="12 13">
    <name type="scientific">Smittium culicis</name>
    <dbReference type="NCBI Taxonomy" id="133412"/>
    <lineage>
        <taxon>Eukaryota</taxon>
        <taxon>Fungi</taxon>
        <taxon>Fungi incertae sedis</taxon>
        <taxon>Zoopagomycota</taxon>
        <taxon>Kickxellomycotina</taxon>
        <taxon>Harpellomycetes</taxon>
        <taxon>Harpellales</taxon>
        <taxon>Legeriomycetaceae</taxon>
        <taxon>Smittium</taxon>
    </lineage>
</organism>
<evidence type="ECO:0000256" key="2">
    <source>
        <dbReference type="ARBA" id="ARBA00022448"/>
    </source>
</evidence>
<dbReference type="PROSITE" id="PS50929">
    <property type="entry name" value="ABC_TM1F"/>
    <property type="match status" value="2"/>
</dbReference>
<evidence type="ECO:0000256" key="8">
    <source>
        <dbReference type="SAM" id="MobiDB-lite"/>
    </source>
</evidence>
<evidence type="ECO:0000256" key="7">
    <source>
        <dbReference type="ARBA" id="ARBA00023136"/>
    </source>
</evidence>
<feature type="transmembrane region" description="Helical" evidence="9">
    <location>
        <begin position="1344"/>
        <end position="1364"/>
    </location>
</feature>
<feature type="transmembrane region" description="Helical" evidence="9">
    <location>
        <begin position="1257"/>
        <end position="1277"/>
    </location>
</feature>
<feature type="compositionally biased region" description="Low complexity" evidence="8">
    <location>
        <begin position="417"/>
        <end position="429"/>
    </location>
</feature>
<dbReference type="PROSITE" id="PS00211">
    <property type="entry name" value="ABC_TRANSPORTER_1"/>
    <property type="match status" value="2"/>
</dbReference>
<accession>A0A1R1YKX9</accession>
<feature type="transmembrane region" description="Helical" evidence="9">
    <location>
        <begin position="596"/>
        <end position="622"/>
    </location>
</feature>
<evidence type="ECO:0000256" key="6">
    <source>
        <dbReference type="ARBA" id="ARBA00022989"/>
    </source>
</evidence>
<feature type="compositionally biased region" description="Basic and acidic residues" evidence="8">
    <location>
        <begin position="433"/>
        <end position="447"/>
    </location>
</feature>
<feature type="transmembrane region" description="Helical" evidence="9">
    <location>
        <begin position="1370"/>
        <end position="1391"/>
    </location>
</feature>
<dbReference type="Gene3D" id="1.20.1560.10">
    <property type="entry name" value="ABC transporter type 1, transmembrane domain"/>
    <property type="match status" value="2"/>
</dbReference>
<keyword evidence="7 9" id="KW-0472">Membrane</keyword>
<dbReference type="Gene3D" id="3.40.50.300">
    <property type="entry name" value="P-loop containing nucleotide triphosphate hydrolases"/>
    <property type="match status" value="2"/>
</dbReference>
<dbReference type="Proteomes" id="UP000187429">
    <property type="component" value="Unassembled WGS sequence"/>
</dbReference>
<keyword evidence="4" id="KW-0547">Nucleotide-binding</keyword>
<dbReference type="CDD" id="cd22888">
    <property type="entry name" value="CcO_VIIa_fungal"/>
    <property type="match status" value="1"/>
</dbReference>
<protein>
    <submittedName>
        <fullName evidence="12">ATP-dependent bile acid permease</fullName>
    </submittedName>
</protein>
<dbReference type="InterPro" id="IPR003439">
    <property type="entry name" value="ABC_transporter-like_ATP-bd"/>
</dbReference>
<sequence length="1850" mass="207611">MTSLIDVITIFCLSWALFGFILTFISLLNNSKDLQHPQANQSLDPIISSDQFQSLDSSLKSGSKNAASITSAPLPNFFYSNNFVLYDNAKSLSVIVLSFYFAQISICYYKIYLLYTNSIFDFFQALFDNYQISAWALSWSMMFLSRKYFYSGMSNNLNDSYFFYVLRFVEIVFLVFSLVYYCFNSFDYFNLSKLAQYNFFLLINSCILLFLCGSINASPIKKRISNRPNDPTFEGSVYTSNDVLIESSEISSSFWDSIFFSWVNDLINEAQRLQLSYTDLHSLSKFEFPGYCYNRYRALVSKLSGNNNSSSNKNNLALILFKVFSPELIIQSILIIFISCLKFSGPFFLSEIINQLEKAGPDFNPKIAYWYCIGLLATGFIQLLMENQSLWIGRKISVRLRNILFLEIVSKTLRISSSNNDSSQSRPSNPVSKDSKSQDETNNHDSSTDSSLDINNLVTVDLARLTDISAYIDFSIINILQLFIGVYFLYHLMGVSSLFGLSFLAIHCFMSKYFFDLTLILQQKVNSISDKRLASITEMISGIRTVKLFGWESKFVNKISKIRNNQISKLWGVFKLTVINYTSLTLTPILVLFSSFWVYTVVFGNTITASVAFTSISIFGILKTVFEFIPWMFTQIIGGTVSINRISSYLQLEEVQNINERIKLENPSFSIGSNSKNTSKTNSKIGFESATLSWTRKSQPNGANNINKSQHSLKSNKNQNLDQLDPSVENNSNFILKDISIDFIPGKLNLIAGPIGSGKSSILSALVGEMFLSEGSISIPLSSNTSSKPSLHELGNENSLLPDALGYVPQEAWLRNGSVRENILFGEEYDQEKYEEVLASAALKPDLRNLVNGDKTLIGERGVSLSGGQKQRISLARALYSSTNQILLIDDCLSAIDSHTAHHIIEHCFSNQKIIRNRTIILVTHHVGMVLPISEWVVLMKDGYIVGQGSPSTDSNEPWYKELFDKNTNDDNISSKNHVRKSKPSKRFTKIYKTEDEYNTLKAKGHLIESIDISHSTANLATNHANNNLELIPDSSTETERQEIRESGKVKLSVWKVYYDAVGGAKYWYLVFLLAILTQALSLIHNYWVRVWVRETQDDSNIFMSSTVPYLITPPVGNLFSSILGYFTSYYNSPQSGIRDSNFDSFVTATQKPSAIYYLSVYIAIGVIMSLAKQLSLYYFYKGSISASKMIHEKLVSSIVHATPEFFEKTPMGQILNRFSRDMQKIDEATIEAFSIWIFDILAVIEIVVVISFVAPIFLFFGAILLGYYSYVAIKYLNATRELKRMEANTLSPLLSLISELKSGLPIIRAFGKVSDYWIESSKRLDSHNRPYFFLWGSNRWLSIHADIAGLLVSFFCAIAVVYYRDSIDSSLAGFTLRYALLFSMSMMWVVRMSSDVELGLNSVERVSQFFEDKLPQEAPEFYEEDKSANSAPQRQAGNDQHVNLVLSDENNNSNLLTKKPMILPPEGWPHSGSLSVSNLKVKYGKSGSYVLDGLNFSVKSGQRLGLVGRTGAGKSTMVHALLRLVEPELCSEILLDGVDIMRVGLGDLRGAVTIIPQDPMLFEGTIRYNLDLFDEYSDEQVWNSLYKVHLVDKPYSSSKIGLENATVPEDISNGKDNGNNKPTSSEQTPLLANVDTGKSSRKQALGIANQVNYLSTTDSSKGKDPEDHTLSPSSAERMSKAGDKKAKRVVFSDLNTNISVGGKNLSLGQRQLVALARALLRESKLIIMDEATASIDFETDALIQETIRNLAYVPKSVAGNSAGMGSIGRPRADLRALKLIHQRIIFKMPSAVPLKPIVGMFKKRVYRDIVIGLGGGALASYCFWEFGYGPKVNKTEQYFKELAAARNNE</sequence>
<feature type="transmembrane region" description="Helical" evidence="9">
    <location>
        <begin position="1067"/>
        <end position="1088"/>
    </location>
</feature>
<dbReference type="GO" id="GO:0140359">
    <property type="term" value="F:ABC-type transporter activity"/>
    <property type="evidence" value="ECO:0007669"/>
    <property type="project" value="InterPro"/>
</dbReference>
<keyword evidence="5" id="KW-0067">ATP-binding</keyword>
<dbReference type="InterPro" id="IPR011527">
    <property type="entry name" value="ABC1_TM_dom"/>
</dbReference>
<dbReference type="SUPFAM" id="SSF90123">
    <property type="entry name" value="ABC transporter transmembrane region"/>
    <property type="match status" value="2"/>
</dbReference>
<evidence type="ECO:0000259" key="10">
    <source>
        <dbReference type="PROSITE" id="PS50893"/>
    </source>
</evidence>
<dbReference type="OrthoDB" id="6500128at2759"/>
<dbReference type="InterPro" id="IPR050173">
    <property type="entry name" value="ABC_transporter_C-like"/>
</dbReference>
<feature type="transmembrane region" description="Helical" evidence="9">
    <location>
        <begin position="6"/>
        <end position="28"/>
    </location>
</feature>
<feature type="transmembrane region" description="Helical" evidence="9">
    <location>
        <begin position="368"/>
        <end position="385"/>
    </location>
</feature>
<feature type="region of interest" description="Disordered" evidence="8">
    <location>
        <begin position="417"/>
        <end position="450"/>
    </location>
</feature>
<dbReference type="CDD" id="cd18604">
    <property type="entry name" value="ABC_6TM_VMR1_D2_like"/>
    <property type="match status" value="1"/>
</dbReference>
<dbReference type="GO" id="GO:0016887">
    <property type="term" value="F:ATP hydrolysis activity"/>
    <property type="evidence" value="ECO:0007669"/>
    <property type="project" value="InterPro"/>
</dbReference>
<dbReference type="InterPro" id="IPR017871">
    <property type="entry name" value="ABC_transporter-like_CS"/>
</dbReference>
<dbReference type="PROSITE" id="PS50893">
    <property type="entry name" value="ABC_TRANSPORTER_2"/>
    <property type="match status" value="2"/>
</dbReference>
<dbReference type="GO" id="GO:0005524">
    <property type="term" value="F:ATP binding"/>
    <property type="evidence" value="ECO:0007669"/>
    <property type="project" value="UniProtKB-KW"/>
</dbReference>
<evidence type="ECO:0000256" key="5">
    <source>
        <dbReference type="ARBA" id="ARBA00022840"/>
    </source>
</evidence>
<evidence type="ECO:0000256" key="4">
    <source>
        <dbReference type="ARBA" id="ARBA00022741"/>
    </source>
</evidence>
<feature type="domain" description="ABC transporter" evidence="10">
    <location>
        <begin position="716"/>
        <end position="967"/>
    </location>
</feature>
<dbReference type="GO" id="GO:0016020">
    <property type="term" value="C:membrane"/>
    <property type="evidence" value="ECO:0007669"/>
    <property type="project" value="UniProtKB-SubCell"/>
</dbReference>
<dbReference type="InterPro" id="IPR027417">
    <property type="entry name" value="P-loop_NTPase"/>
</dbReference>
<dbReference type="Pfam" id="PF00664">
    <property type="entry name" value="ABC_membrane"/>
    <property type="match status" value="2"/>
</dbReference>
<evidence type="ECO:0000259" key="11">
    <source>
        <dbReference type="PROSITE" id="PS50929"/>
    </source>
</evidence>
<keyword evidence="2" id="KW-0813">Transport</keyword>
<dbReference type="PANTHER" id="PTHR24223">
    <property type="entry name" value="ATP-BINDING CASSETTE SUB-FAMILY C"/>
    <property type="match status" value="1"/>
</dbReference>
<feature type="transmembrane region" description="Helical" evidence="9">
    <location>
        <begin position="570"/>
        <end position="590"/>
    </location>
</feature>
<feature type="compositionally biased region" description="Basic and acidic residues" evidence="8">
    <location>
        <begin position="1661"/>
        <end position="1670"/>
    </location>
</feature>
<feature type="region of interest" description="Disordered" evidence="8">
    <location>
        <begin position="696"/>
        <end position="724"/>
    </location>
</feature>
<dbReference type="CDD" id="cd03250">
    <property type="entry name" value="ABCC_MRP_domain1"/>
    <property type="match status" value="1"/>
</dbReference>
<evidence type="ECO:0000256" key="1">
    <source>
        <dbReference type="ARBA" id="ARBA00004370"/>
    </source>
</evidence>
<dbReference type="InterPro" id="IPR003593">
    <property type="entry name" value="AAA+_ATPase"/>
</dbReference>
<feature type="region of interest" description="Disordered" evidence="8">
    <location>
        <begin position="1656"/>
        <end position="1683"/>
    </location>
</feature>
<proteinExistence type="predicted"/>
<dbReference type="CDD" id="cd18596">
    <property type="entry name" value="ABC_6TM_VMR1_D1_like"/>
    <property type="match status" value="1"/>
</dbReference>
<dbReference type="Pfam" id="PF00005">
    <property type="entry name" value="ABC_tran"/>
    <property type="match status" value="2"/>
</dbReference>
<gene>
    <name evidence="12" type="ORF">AYI69_g2977</name>
</gene>
<keyword evidence="3 9" id="KW-0812">Transmembrane</keyword>
<dbReference type="SMART" id="SM00382">
    <property type="entry name" value="AAA"/>
    <property type="match status" value="2"/>
</dbReference>
<feature type="region of interest" description="Disordered" evidence="8">
    <location>
        <begin position="1607"/>
        <end position="1636"/>
    </location>
</feature>
<dbReference type="PANTHER" id="PTHR24223:SF356">
    <property type="entry name" value="ATP-BINDING CASSETTE TRANSPORTER ABC4"/>
    <property type="match status" value="1"/>
</dbReference>